<dbReference type="AlphaFoldDB" id="A0A8T0EZL0"/>
<gene>
    <name evidence="1" type="ORF">HNY73_012137</name>
</gene>
<dbReference type="Proteomes" id="UP000807504">
    <property type="component" value="Unassembled WGS sequence"/>
</dbReference>
<reference evidence="1" key="1">
    <citation type="journal article" date="2020" name="bioRxiv">
        <title>Chromosome-level reference genome of the European wasp spider Argiope bruennichi: a resource for studies on range expansion and evolutionary adaptation.</title>
        <authorList>
            <person name="Sheffer M.M."/>
            <person name="Hoppe A."/>
            <person name="Krehenwinkel H."/>
            <person name="Uhl G."/>
            <person name="Kuss A.W."/>
            <person name="Jensen L."/>
            <person name="Jensen C."/>
            <person name="Gillespie R.G."/>
            <person name="Hoff K.J."/>
            <person name="Prost S."/>
        </authorList>
    </citation>
    <scope>NUCLEOTIDE SEQUENCE</scope>
</reference>
<keyword evidence="2" id="KW-1185">Reference proteome</keyword>
<sequence length="133" mass="14790">MKFHTSLNETPVLILFKFPSDECRYSVATALNFHVAANNIESKGIGTAEFLGRLTKYLTLLIQEHCIMKRTARTQSQLPKIVHPKQPRFADVANVNPPKCNGGSLLGGASLLIKASPVPVGLQLLFRIEWFEE</sequence>
<dbReference type="EMBL" id="JABXBU010001863">
    <property type="protein sequence ID" value="KAF8781772.1"/>
    <property type="molecule type" value="Genomic_DNA"/>
</dbReference>
<organism evidence="1 2">
    <name type="scientific">Argiope bruennichi</name>
    <name type="common">Wasp spider</name>
    <name type="synonym">Aranea bruennichi</name>
    <dbReference type="NCBI Taxonomy" id="94029"/>
    <lineage>
        <taxon>Eukaryota</taxon>
        <taxon>Metazoa</taxon>
        <taxon>Ecdysozoa</taxon>
        <taxon>Arthropoda</taxon>
        <taxon>Chelicerata</taxon>
        <taxon>Arachnida</taxon>
        <taxon>Araneae</taxon>
        <taxon>Araneomorphae</taxon>
        <taxon>Entelegynae</taxon>
        <taxon>Araneoidea</taxon>
        <taxon>Araneidae</taxon>
        <taxon>Argiope</taxon>
    </lineage>
</organism>
<name>A0A8T0EZL0_ARGBR</name>
<proteinExistence type="predicted"/>
<protein>
    <submittedName>
        <fullName evidence="1">Uncharacterized protein</fullName>
    </submittedName>
</protein>
<evidence type="ECO:0000313" key="1">
    <source>
        <dbReference type="EMBL" id="KAF8781772.1"/>
    </source>
</evidence>
<comment type="caution">
    <text evidence="1">The sequence shown here is derived from an EMBL/GenBank/DDBJ whole genome shotgun (WGS) entry which is preliminary data.</text>
</comment>
<accession>A0A8T0EZL0</accession>
<reference evidence="1" key="2">
    <citation type="submission" date="2020-06" db="EMBL/GenBank/DDBJ databases">
        <authorList>
            <person name="Sheffer M."/>
        </authorList>
    </citation>
    <scope>NUCLEOTIDE SEQUENCE</scope>
</reference>
<evidence type="ECO:0000313" key="2">
    <source>
        <dbReference type="Proteomes" id="UP000807504"/>
    </source>
</evidence>